<dbReference type="Pfam" id="PF00531">
    <property type="entry name" value="Death"/>
    <property type="match status" value="1"/>
</dbReference>
<dbReference type="GO" id="GO:0007165">
    <property type="term" value="P:signal transduction"/>
    <property type="evidence" value="ECO:0007669"/>
    <property type="project" value="InterPro"/>
</dbReference>
<feature type="domain" description="Death" evidence="2">
    <location>
        <begin position="157"/>
        <end position="227"/>
    </location>
</feature>
<dbReference type="RefSeq" id="XP_022105930.1">
    <property type="nucleotide sequence ID" value="XM_022250238.1"/>
</dbReference>
<dbReference type="Gene3D" id="1.10.533.10">
    <property type="entry name" value="Death Domain, Fas"/>
    <property type="match status" value="1"/>
</dbReference>
<feature type="region of interest" description="Disordered" evidence="1">
    <location>
        <begin position="373"/>
        <end position="434"/>
    </location>
</feature>
<feature type="compositionally biased region" description="Basic and acidic residues" evidence="1">
    <location>
        <begin position="403"/>
        <end position="418"/>
    </location>
</feature>
<evidence type="ECO:0000313" key="4">
    <source>
        <dbReference type="RefSeq" id="XP_022105930.1"/>
    </source>
</evidence>
<evidence type="ECO:0000259" key="2">
    <source>
        <dbReference type="PROSITE" id="PS50017"/>
    </source>
</evidence>
<dbReference type="Proteomes" id="UP000694845">
    <property type="component" value="Unplaced"/>
</dbReference>
<dbReference type="Gene3D" id="3.40.50.300">
    <property type="entry name" value="P-loop containing nucleotide triphosphate hydrolases"/>
    <property type="match status" value="1"/>
</dbReference>
<evidence type="ECO:0000313" key="3">
    <source>
        <dbReference type="Proteomes" id="UP000694845"/>
    </source>
</evidence>
<dbReference type="SUPFAM" id="SSF47986">
    <property type="entry name" value="DEATH domain"/>
    <property type="match status" value="1"/>
</dbReference>
<dbReference type="AlphaFoldDB" id="A0A8B7ZM09"/>
<dbReference type="InterPro" id="IPR007111">
    <property type="entry name" value="NACHT_NTPase"/>
</dbReference>
<keyword evidence="3" id="KW-1185">Reference proteome</keyword>
<dbReference type="InterPro" id="IPR000488">
    <property type="entry name" value="Death_dom"/>
</dbReference>
<organism evidence="3 4">
    <name type="scientific">Acanthaster planci</name>
    <name type="common">Crown-of-thorns starfish</name>
    <dbReference type="NCBI Taxonomy" id="133434"/>
    <lineage>
        <taxon>Eukaryota</taxon>
        <taxon>Metazoa</taxon>
        <taxon>Echinodermata</taxon>
        <taxon>Eleutherozoa</taxon>
        <taxon>Asterozoa</taxon>
        <taxon>Asteroidea</taxon>
        <taxon>Valvatacea</taxon>
        <taxon>Valvatida</taxon>
        <taxon>Acanthasteridae</taxon>
        <taxon>Acanthaster</taxon>
    </lineage>
</organism>
<dbReference type="CDD" id="cd01670">
    <property type="entry name" value="Death"/>
    <property type="match status" value="1"/>
</dbReference>
<dbReference type="InterPro" id="IPR027417">
    <property type="entry name" value="P-loop_NTPase"/>
</dbReference>
<sequence>MQEYAYDQDRKRAEKQLNKSPTQTQMDDLRTGQAELQEETDSELSTLDQQEKLSPSYFQSIIDSATPQGTLSAISAVHSHRSPQPASVGAINVSGARNPTFVNSTLHFNFNVRGKSSVLHDKGRKGSPRKQLRERKTGKPELNAWCISRLCERISDEWQKLASILGFSELEITAFQHENQDNVRRCSSVLDTWLKRQGNNEEVRQILSKAITNIGRGDVAGGLFERPLLRVKISMTWKTKMDDASAKVSKVAKVLRFPFSQMDVEEKIGKILQESQANLYKVETGQMTFTICVESQDGLESLWHKYTTGELAKKLSETFITDEVTQEVTISESDYKQACIFFKDLESTKYEGNGQDASRKAMQPEQFGKDDFVKTTASANPPRQAAGQSDEATKASHMTADGEQGKRGITDLPPKKQIGDPNSEGTACRGDPAEHVADRCEEELKTLYKTRGSYAQMMKWVDDKTKMVTPKLLSEKRGKSLLTYEDIFRWKNQDGDPCGVVFLTGGDDKDKSFLLENITYDWAAGSSPVLQKFKFVAALKMVDFHQESDFVDAIYDQLLSQRTDVKRTDLVLFIDANPNKVLLILHGFDEFLTQYPDETKCGSIIKILHQAAARGIQVLVSTNPSNFRRLLDQSLAQEPFLHLTVSGITEQDIEEYVRTFHPEEPAQAENLREQIPIVRTSLWFG</sequence>
<dbReference type="PROSITE" id="PS50017">
    <property type="entry name" value="DEATH_DOMAIN"/>
    <property type="match status" value="1"/>
</dbReference>
<protein>
    <submittedName>
        <fullName evidence="4">Uncharacterized protein LOC110987482</fullName>
    </submittedName>
</protein>
<feature type="region of interest" description="Disordered" evidence="1">
    <location>
        <begin position="1"/>
        <end position="49"/>
    </location>
</feature>
<feature type="compositionally biased region" description="Basic residues" evidence="1">
    <location>
        <begin position="122"/>
        <end position="133"/>
    </location>
</feature>
<evidence type="ECO:0000256" key="1">
    <source>
        <dbReference type="SAM" id="MobiDB-lite"/>
    </source>
</evidence>
<dbReference type="PANTHER" id="PTHR46312">
    <property type="entry name" value="NACHT DOMAIN-CONTAINING PROTEIN"/>
    <property type="match status" value="1"/>
</dbReference>
<dbReference type="KEGG" id="aplc:110987482"/>
<proteinExistence type="predicted"/>
<name>A0A8B7ZM09_ACAPL</name>
<feature type="region of interest" description="Disordered" evidence="1">
    <location>
        <begin position="117"/>
        <end position="136"/>
    </location>
</feature>
<dbReference type="InterPro" id="IPR011029">
    <property type="entry name" value="DEATH-like_dom_sf"/>
</dbReference>
<dbReference type="GeneID" id="110987482"/>
<feature type="compositionally biased region" description="Basic and acidic residues" evidence="1">
    <location>
        <begin position="7"/>
        <end position="17"/>
    </location>
</feature>
<dbReference type="OrthoDB" id="120976at2759"/>
<dbReference type="PANTHER" id="PTHR46312:SF2">
    <property type="entry name" value="NUCLEOTIDE-BINDING OLIGOMERIZATION DOMAIN-CONTAINING PROTEIN 2-LIKE"/>
    <property type="match status" value="1"/>
</dbReference>
<reference evidence="4" key="1">
    <citation type="submission" date="2025-08" db="UniProtKB">
        <authorList>
            <consortium name="RefSeq"/>
        </authorList>
    </citation>
    <scope>IDENTIFICATION</scope>
</reference>
<accession>A0A8B7ZM09</accession>
<gene>
    <name evidence="4" type="primary">LOC110987482</name>
</gene>
<dbReference type="Pfam" id="PF05729">
    <property type="entry name" value="NACHT"/>
    <property type="match status" value="1"/>
</dbReference>